<name>A0AAE0F018_9CHLO</name>
<keyword evidence="1" id="KW-0560">Oxidoreductase</keyword>
<sequence length="373" mass="40933">MNSVVRQVWRGSKAGDLKYLNLVEDTLGPPAPREVRVRVKAAGLNFADVFTVLGLYSAGEKTDFVPGLEFSGVIDAFGDDVEGFRVGERVMGFRRFGAYATYLNVVADYVRPLPASWSFDEGAAALCQGITVFYAMRKLADIQRGDSLMIHSVAGGCGLRALAICDKLGVDAVGTVSTPAKAKFVLDQFPRLKSEQVIVRPKAGSWGESATFSKQLQAARDAIGGKTQEEGFQSVLDSLLGPLYWPGWEHTRRGGRYVIFGAASMTPTGGLSGVSGLLNWVRLAWQWIWRPRLDLLNMPPENKAVFGFNLIWMTDKIESMSPLVDEMLALDLPPPVVGHRFPFQQCREAMQTFQLGKTHGKVVLVVNDSDELI</sequence>
<dbReference type="Gene3D" id="3.40.50.720">
    <property type="entry name" value="NAD(P)-binding Rossmann-like Domain"/>
    <property type="match status" value="1"/>
</dbReference>
<dbReference type="SUPFAM" id="SSF51735">
    <property type="entry name" value="NAD(P)-binding Rossmann-fold domains"/>
    <property type="match status" value="1"/>
</dbReference>
<protein>
    <recommendedName>
        <fullName evidence="2">Enoyl reductase (ER) domain-containing protein</fullName>
    </recommendedName>
</protein>
<evidence type="ECO:0000259" key="2">
    <source>
        <dbReference type="SMART" id="SM00829"/>
    </source>
</evidence>
<dbReference type="InterPro" id="IPR013154">
    <property type="entry name" value="ADH-like_N"/>
</dbReference>
<dbReference type="InterPro" id="IPR011032">
    <property type="entry name" value="GroES-like_sf"/>
</dbReference>
<dbReference type="EMBL" id="LGRX02029479">
    <property type="protein sequence ID" value="KAK3246788.1"/>
    <property type="molecule type" value="Genomic_DNA"/>
</dbReference>
<feature type="domain" description="Enoyl reductase (ER)" evidence="2">
    <location>
        <begin position="15"/>
        <end position="364"/>
    </location>
</feature>
<accession>A0AAE0F018</accession>
<dbReference type="InterPro" id="IPR020843">
    <property type="entry name" value="ER"/>
</dbReference>
<reference evidence="3 4" key="1">
    <citation type="journal article" date="2015" name="Genome Biol. Evol.">
        <title>Comparative Genomics of a Bacterivorous Green Alga Reveals Evolutionary Causalities and Consequences of Phago-Mixotrophic Mode of Nutrition.</title>
        <authorList>
            <person name="Burns J.A."/>
            <person name="Paasch A."/>
            <person name="Narechania A."/>
            <person name="Kim E."/>
        </authorList>
    </citation>
    <scope>NUCLEOTIDE SEQUENCE [LARGE SCALE GENOMIC DNA]</scope>
    <source>
        <strain evidence="3 4">PLY_AMNH</strain>
    </source>
</reference>
<organism evidence="3 4">
    <name type="scientific">Cymbomonas tetramitiformis</name>
    <dbReference type="NCBI Taxonomy" id="36881"/>
    <lineage>
        <taxon>Eukaryota</taxon>
        <taxon>Viridiplantae</taxon>
        <taxon>Chlorophyta</taxon>
        <taxon>Pyramimonadophyceae</taxon>
        <taxon>Pyramimonadales</taxon>
        <taxon>Pyramimonadaceae</taxon>
        <taxon>Cymbomonas</taxon>
    </lineage>
</organism>
<dbReference type="Gene3D" id="3.90.180.10">
    <property type="entry name" value="Medium-chain alcohol dehydrogenases, catalytic domain"/>
    <property type="match status" value="1"/>
</dbReference>
<evidence type="ECO:0000313" key="4">
    <source>
        <dbReference type="Proteomes" id="UP001190700"/>
    </source>
</evidence>
<proteinExistence type="predicted"/>
<keyword evidence="4" id="KW-1185">Reference proteome</keyword>
<dbReference type="PANTHER" id="PTHR44054">
    <property type="entry name" value="SYNAPTIC VESICLE MEMBRANE PROTEIN VAT-1 HOMOLOG-LIKE"/>
    <property type="match status" value="1"/>
</dbReference>
<gene>
    <name evidence="3" type="ORF">CYMTET_43694</name>
</gene>
<dbReference type="SMART" id="SM00829">
    <property type="entry name" value="PKS_ER"/>
    <property type="match status" value="1"/>
</dbReference>
<evidence type="ECO:0000313" key="3">
    <source>
        <dbReference type="EMBL" id="KAK3246788.1"/>
    </source>
</evidence>
<dbReference type="InterPro" id="IPR036291">
    <property type="entry name" value="NAD(P)-bd_dom_sf"/>
</dbReference>
<dbReference type="InterPro" id="IPR052100">
    <property type="entry name" value="SV-ATPase_mito-regulator"/>
</dbReference>
<dbReference type="Pfam" id="PF08240">
    <property type="entry name" value="ADH_N"/>
    <property type="match status" value="1"/>
</dbReference>
<dbReference type="Proteomes" id="UP001190700">
    <property type="component" value="Unassembled WGS sequence"/>
</dbReference>
<comment type="caution">
    <text evidence="3">The sequence shown here is derived from an EMBL/GenBank/DDBJ whole genome shotgun (WGS) entry which is preliminary data.</text>
</comment>
<dbReference type="PANTHER" id="PTHR44054:SF1">
    <property type="entry name" value="SYNAPTIC VESICLE MEMBRANE PROTEIN VAT-1 HOMOLOG"/>
    <property type="match status" value="1"/>
</dbReference>
<evidence type="ECO:0000256" key="1">
    <source>
        <dbReference type="ARBA" id="ARBA00023002"/>
    </source>
</evidence>
<dbReference type="GO" id="GO:0016491">
    <property type="term" value="F:oxidoreductase activity"/>
    <property type="evidence" value="ECO:0007669"/>
    <property type="project" value="UniProtKB-KW"/>
</dbReference>
<dbReference type="Pfam" id="PF13602">
    <property type="entry name" value="ADH_zinc_N_2"/>
    <property type="match status" value="1"/>
</dbReference>
<dbReference type="SUPFAM" id="SSF50129">
    <property type="entry name" value="GroES-like"/>
    <property type="match status" value="1"/>
</dbReference>
<dbReference type="AlphaFoldDB" id="A0AAE0F018"/>